<keyword evidence="2" id="KW-0732">Signal</keyword>
<dbReference type="SUPFAM" id="SSF51261">
    <property type="entry name" value="Duplicated hybrid motif"/>
    <property type="match status" value="1"/>
</dbReference>
<reference evidence="4 5" key="2">
    <citation type="submission" date="2014-09" db="EMBL/GenBank/DDBJ databases">
        <authorList>
            <consortium name="NBRP consortium"/>
            <person name="Sawabe T."/>
            <person name="Meirelles P."/>
            <person name="Nakanishi M."/>
            <person name="Sayaka M."/>
            <person name="Hattori M."/>
            <person name="Ohkuma M."/>
        </authorList>
    </citation>
    <scope>NUCLEOTIDE SEQUENCE [LARGE SCALE GENOMIC DNA]</scope>
    <source>
        <strain evidence="4 5">JCM 19240</strain>
    </source>
</reference>
<evidence type="ECO:0000313" key="4">
    <source>
        <dbReference type="EMBL" id="GAL37264.1"/>
    </source>
</evidence>
<dbReference type="AlphaFoldDB" id="A0A090TEQ3"/>
<keyword evidence="1" id="KW-0175">Coiled coil</keyword>
<protein>
    <submittedName>
        <fullName evidence="4">Cell wall endopeptidase family M23/M37</fullName>
    </submittedName>
</protein>
<dbReference type="CDD" id="cd12797">
    <property type="entry name" value="M23_peptidase"/>
    <property type="match status" value="1"/>
</dbReference>
<feature type="signal peptide" evidence="2">
    <location>
        <begin position="1"/>
        <end position="37"/>
    </location>
</feature>
<dbReference type="Pfam" id="PF01551">
    <property type="entry name" value="Peptidase_M23"/>
    <property type="match status" value="1"/>
</dbReference>
<evidence type="ECO:0000259" key="3">
    <source>
        <dbReference type="Pfam" id="PF01551"/>
    </source>
</evidence>
<evidence type="ECO:0000256" key="1">
    <source>
        <dbReference type="SAM" id="Coils"/>
    </source>
</evidence>
<feature type="chain" id="PRO_5001865828" evidence="2">
    <location>
        <begin position="38"/>
        <end position="382"/>
    </location>
</feature>
<evidence type="ECO:0000256" key="2">
    <source>
        <dbReference type="SAM" id="SignalP"/>
    </source>
</evidence>
<evidence type="ECO:0000313" key="5">
    <source>
        <dbReference type="Proteomes" id="UP000029224"/>
    </source>
</evidence>
<dbReference type="InterPro" id="IPR016047">
    <property type="entry name" value="M23ase_b-sheet_dom"/>
</dbReference>
<keyword evidence="5" id="KW-1185">Reference proteome</keyword>
<dbReference type="PANTHER" id="PTHR21666">
    <property type="entry name" value="PEPTIDASE-RELATED"/>
    <property type="match status" value="1"/>
</dbReference>
<sequence length="382" mass="42765">MKPNKFRLFTSQTSVLPRLSALVMCLGLALPSTHSFANQNELTGVKSEINRQQKSLSAQQKELDNLQKSLREQEIGISNVEKEIKATTQALTQANKNLDGFHKQVEALTKQKKQQQEILAQLVQTYYVTKQNNSASGVLSADPDQDRISQYYQYLAKARAQTLEELADTELKLAESERALELERNQIAQLLEQQKAKRDALAKNRSSRQSTVSKIRRSISSDKNYLAELQRNETRLKAEIAKAAKRNQVPMDGLGRQKGRLPWPVKGKVLHNFGTKQTGQVNWKGMVIAANYGTSVKSVYSGTVVFADYLRGYGLVVLLDHGKGDMTLYGYNQTLLKKEGDKVAAGETIALAGDTGGQDTSSLYFEIRRNSKVQNPKSWLKR</sequence>
<reference evidence="4 5" key="1">
    <citation type="submission" date="2014-09" db="EMBL/GenBank/DDBJ databases">
        <title>Vibrio maritimus JCM 19240. (C210) whole genome shotgun sequence.</title>
        <authorList>
            <person name="Sawabe T."/>
            <person name="Meirelles P."/>
            <person name="Nakanishi M."/>
            <person name="Sayaka M."/>
            <person name="Hattori M."/>
            <person name="Ohkuma M."/>
        </authorList>
    </citation>
    <scope>NUCLEOTIDE SEQUENCE [LARGE SCALE GENOMIC DNA]</scope>
    <source>
        <strain evidence="4 5">JCM 19240</strain>
    </source>
</reference>
<feature type="coiled-coil region" evidence="1">
    <location>
        <begin position="49"/>
        <end position="125"/>
    </location>
</feature>
<dbReference type="PANTHER" id="PTHR21666:SF270">
    <property type="entry name" value="MUREIN HYDROLASE ACTIVATOR ENVC"/>
    <property type="match status" value="1"/>
</dbReference>
<organism evidence="4 5">
    <name type="scientific">Vibrio maritimus</name>
    <dbReference type="NCBI Taxonomy" id="990268"/>
    <lineage>
        <taxon>Bacteria</taxon>
        <taxon>Pseudomonadati</taxon>
        <taxon>Pseudomonadota</taxon>
        <taxon>Gammaproteobacteria</taxon>
        <taxon>Vibrionales</taxon>
        <taxon>Vibrionaceae</taxon>
        <taxon>Vibrio</taxon>
    </lineage>
</organism>
<dbReference type="FunFam" id="2.70.70.10:FF:000003">
    <property type="entry name" value="Murein hydrolase activator EnvC"/>
    <property type="match status" value="1"/>
</dbReference>
<dbReference type="Gene3D" id="6.10.250.3150">
    <property type="match status" value="1"/>
</dbReference>
<dbReference type="Proteomes" id="UP000029224">
    <property type="component" value="Unassembled WGS sequence"/>
</dbReference>
<name>A0A090TEQ3_9VIBR</name>
<dbReference type="InterPro" id="IPR050570">
    <property type="entry name" value="Cell_wall_metabolism_enzyme"/>
</dbReference>
<dbReference type="Gene3D" id="2.70.70.10">
    <property type="entry name" value="Glucose Permease (Domain IIA)"/>
    <property type="match status" value="1"/>
</dbReference>
<accession>A0A090TEQ3</accession>
<gene>
    <name evidence="4" type="ORF">JCM19240_4667</name>
</gene>
<dbReference type="EMBL" id="BBMT01000015">
    <property type="protein sequence ID" value="GAL37264.1"/>
    <property type="molecule type" value="Genomic_DNA"/>
</dbReference>
<proteinExistence type="predicted"/>
<feature type="domain" description="M23ase beta-sheet core" evidence="3">
    <location>
        <begin position="283"/>
        <end position="376"/>
    </location>
</feature>
<comment type="caution">
    <text evidence="4">The sequence shown here is derived from an EMBL/GenBank/DDBJ whole genome shotgun (WGS) entry which is preliminary data.</text>
</comment>
<dbReference type="OrthoDB" id="9784703at2"/>
<feature type="coiled-coil region" evidence="1">
    <location>
        <begin position="159"/>
        <end position="246"/>
    </location>
</feature>
<dbReference type="GO" id="GO:0004222">
    <property type="term" value="F:metalloendopeptidase activity"/>
    <property type="evidence" value="ECO:0007669"/>
    <property type="project" value="TreeGrafter"/>
</dbReference>
<dbReference type="InterPro" id="IPR011055">
    <property type="entry name" value="Dup_hybrid_motif"/>
</dbReference>